<dbReference type="AlphaFoldDB" id="A0A540L3P2"/>
<keyword evidence="1" id="KW-0862">Zinc</keyword>
<feature type="domain" description="C2H2-type" evidence="3">
    <location>
        <begin position="21"/>
        <end position="48"/>
    </location>
</feature>
<keyword evidence="1" id="KW-0479">Metal-binding</keyword>
<dbReference type="Pfam" id="PF13912">
    <property type="entry name" value="zf-C2H2_6"/>
    <property type="match status" value="1"/>
</dbReference>
<evidence type="ECO:0000313" key="5">
    <source>
        <dbReference type="Proteomes" id="UP000315295"/>
    </source>
</evidence>
<name>A0A540L3P2_MALBA</name>
<dbReference type="Gene3D" id="3.30.160.60">
    <property type="entry name" value="Classic Zinc Finger"/>
    <property type="match status" value="1"/>
</dbReference>
<evidence type="ECO:0000256" key="1">
    <source>
        <dbReference type="PROSITE-ProRule" id="PRU00042"/>
    </source>
</evidence>
<sequence length="189" mass="20319">MSNSATNCEDSTANSGKKDLFKCTHCEKGFSSGQALGGHQNAHCYQNNQFMGRFADAIGTYGSNPYVAAALSEVQLAAAAAYQLLEVNVAGWGYHGIVHPTLGLLPSSSLDAYYFHEVSFAMNGSEVDNQLKEAEQGFINVTRDYLGEWENNDTTNCSGAGEEVTSEQRDDDTTTKLPINGGPKTSKKT</sequence>
<keyword evidence="5" id="KW-1185">Reference proteome</keyword>
<evidence type="ECO:0000259" key="3">
    <source>
        <dbReference type="PROSITE" id="PS50157"/>
    </source>
</evidence>
<dbReference type="PROSITE" id="PS00028">
    <property type="entry name" value="ZINC_FINGER_C2H2_1"/>
    <property type="match status" value="1"/>
</dbReference>
<accession>A0A540L3P2</accession>
<evidence type="ECO:0000256" key="2">
    <source>
        <dbReference type="SAM" id="MobiDB-lite"/>
    </source>
</evidence>
<proteinExistence type="predicted"/>
<dbReference type="PROSITE" id="PS50157">
    <property type="entry name" value="ZINC_FINGER_C2H2_2"/>
    <property type="match status" value="1"/>
</dbReference>
<feature type="region of interest" description="Disordered" evidence="2">
    <location>
        <begin position="150"/>
        <end position="189"/>
    </location>
</feature>
<comment type="caution">
    <text evidence="4">The sequence shown here is derived from an EMBL/GenBank/DDBJ whole genome shotgun (WGS) entry which is preliminary data.</text>
</comment>
<protein>
    <recommendedName>
        <fullName evidence="3">C2H2-type domain-containing protein</fullName>
    </recommendedName>
</protein>
<evidence type="ECO:0000313" key="4">
    <source>
        <dbReference type="EMBL" id="TQD81107.1"/>
    </source>
</evidence>
<dbReference type="GO" id="GO:0008270">
    <property type="term" value="F:zinc ion binding"/>
    <property type="evidence" value="ECO:0007669"/>
    <property type="project" value="UniProtKB-KW"/>
</dbReference>
<dbReference type="InterPro" id="IPR013087">
    <property type="entry name" value="Znf_C2H2_type"/>
</dbReference>
<keyword evidence="1" id="KW-0863">Zinc-finger</keyword>
<dbReference type="SUPFAM" id="SSF57667">
    <property type="entry name" value="beta-beta-alpha zinc fingers"/>
    <property type="match status" value="1"/>
</dbReference>
<gene>
    <name evidence="4" type="ORF">C1H46_033325</name>
</gene>
<reference evidence="4 5" key="1">
    <citation type="journal article" date="2019" name="G3 (Bethesda)">
        <title>Sequencing of a Wild Apple (Malus baccata) Genome Unravels the Differences Between Cultivated and Wild Apple Species Regarding Disease Resistance and Cold Tolerance.</title>
        <authorList>
            <person name="Chen X."/>
        </authorList>
    </citation>
    <scope>NUCLEOTIDE SEQUENCE [LARGE SCALE GENOMIC DNA]</scope>
    <source>
        <strain evidence="5">cv. Shandingzi</strain>
        <tissue evidence="4">Leaves</tissue>
    </source>
</reference>
<dbReference type="Proteomes" id="UP000315295">
    <property type="component" value="Unassembled WGS sequence"/>
</dbReference>
<organism evidence="4 5">
    <name type="scientific">Malus baccata</name>
    <name type="common">Siberian crab apple</name>
    <name type="synonym">Pyrus baccata</name>
    <dbReference type="NCBI Taxonomy" id="106549"/>
    <lineage>
        <taxon>Eukaryota</taxon>
        <taxon>Viridiplantae</taxon>
        <taxon>Streptophyta</taxon>
        <taxon>Embryophyta</taxon>
        <taxon>Tracheophyta</taxon>
        <taxon>Spermatophyta</taxon>
        <taxon>Magnoliopsida</taxon>
        <taxon>eudicotyledons</taxon>
        <taxon>Gunneridae</taxon>
        <taxon>Pentapetalae</taxon>
        <taxon>rosids</taxon>
        <taxon>fabids</taxon>
        <taxon>Rosales</taxon>
        <taxon>Rosaceae</taxon>
        <taxon>Amygdaloideae</taxon>
        <taxon>Maleae</taxon>
        <taxon>Malus</taxon>
    </lineage>
</organism>
<dbReference type="EMBL" id="VIEB01000779">
    <property type="protein sequence ID" value="TQD81107.1"/>
    <property type="molecule type" value="Genomic_DNA"/>
</dbReference>
<dbReference type="InterPro" id="IPR036236">
    <property type="entry name" value="Znf_C2H2_sf"/>
</dbReference>